<dbReference type="PANTHER" id="PTHR23233:SF84">
    <property type="entry name" value="FI23031P1"/>
    <property type="match status" value="1"/>
</dbReference>
<keyword evidence="9" id="KW-0539">Nucleus</keyword>
<dbReference type="InterPro" id="IPR013087">
    <property type="entry name" value="Znf_C2H2_type"/>
</dbReference>
<evidence type="ECO:0000256" key="2">
    <source>
        <dbReference type="ARBA" id="ARBA00022723"/>
    </source>
</evidence>
<evidence type="ECO:0000256" key="8">
    <source>
        <dbReference type="ARBA" id="ARBA00023163"/>
    </source>
</evidence>
<reference evidence="14" key="1">
    <citation type="submission" date="2025-08" db="UniProtKB">
        <authorList>
            <consortium name="Ensembl"/>
        </authorList>
    </citation>
    <scope>IDENTIFICATION</scope>
</reference>
<dbReference type="FunFam" id="3.30.160.60:FF:000291">
    <property type="entry name" value="Spalt-like transcription factor 4"/>
    <property type="match status" value="1"/>
</dbReference>
<sequence length="222" mass="24328">MANVVQLPQNNSSVGESSQNLGAAGPATVNAPPSDKRPGNAGSLHPQLGNPSLVKSSTPAFAMGSLLNPVSSSEDTFFKHKCRFCGKVFGSDSALQIHLRSHTGERPYKCNICGNRFSTRGNLKVHFQRHKEKVQHSCPICQKKFTNAVVLQQHIRMHMGGQIPNTPLPDNYPESMGSDAGSFDERNFDDLDNFSDENMEGIEDGPYSSIPDTPKHNFQEEM</sequence>
<feature type="domain" description="C2H2-type" evidence="13">
    <location>
        <begin position="136"/>
        <end position="163"/>
    </location>
</feature>
<evidence type="ECO:0000256" key="11">
    <source>
        <dbReference type="PROSITE-ProRule" id="PRU00042"/>
    </source>
</evidence>
<dbReference type="SUPFAM" id="SSF57667">
    <property type="entry name" value="beta-beta-alpha zinc fingers"/>
    <property type="match status" value="2"/>
</dbReference>
<dbReference type="Pfam" id="PF13894">
    <property type="entry name" value="zf-C2H2_4"/>
    <property type="match status" value="1"/>
</dbReference>
<dbReference type="SMART" id="SM00355">
    <property type="entry name" value="ZnF_C2H2"/>
    <property type="match status" value="3"/>
</dbReference>
<keyword evidence="7" id="KW-0238">DNA-binding</keyword>
<dbReference type="Pfam" id="PF00096">
    <property type="entry name" value="zf-C2H2"/>
    <property type="match status" value="2"/>
</dbReference>
<feature type="compositionally biased region" description="Polar residues" evidence="12">
    <location>
        <begin position="1"/>
        <end position="21"/>
    </location>
</feature>
<keyword evidence="8" id="KW-0804">Transcription</keyword>
<evidence type="ECO:0000256" key="1">
    <source>
        <dbReference type="ARBA" id="ARBA00004123"/>
    </source>
</evidence>
<dbReference type="FunFam" id="3.30.160.60:FF:000215">
    <property type="entry name" value="Spalt-like transcription factor 3"/>
    <property type="match status" value="1"/>
</dbReference>
<evidence type="ECO:0000256" key="7">
    <source>
        <dbReference type="ARBA" id="ARBA00023125"/>
    </source>
</evidence>
<dbReference type="PROSITE" id="PS00028">
    <property type="entry name" value="ZINC_FINGER_C2H2_1"/>
    <property type="match status" value="3"/>
</dbReference>
<keyword evidence="2" id="KW-0479">Metal-binding</keyword>
<evidence type="ECO:0000256" key="4">
    <source>
        <dbReference type="ARBA" id="ARBA00022771"/>
    </source>
</evidence>
<dbReference type="AlphaFoldDB" id="A0A8C2HIW4"/>
<feature type="region of interest" description="Disordered" evidence="12">
    <location>
        <begin position="1"/>
        <end position="52"/>
    </location>
</feature>
<evidence type="ECO:0000313" key="14">
    <source>
        <dbReference type="Ensembl" id="ENSCCRP00020046392.1"/>
    </source>
</evidence>
<comment type="subcellular location">
    <subcellularLocation>
        <location evidence="1">Nucleus</location>
    </subcellularLocation>
</comment>
<feature type="domain" description="C2H2-type" evidence="13">
    <location>
        <begin position="108"/>
        <end position="135"/>
    </location>
</feature>
<keyword evidence="5" id="KW-0862">Zinc</keyword>
<accession>A0A8C2HIW4</accession>
<evidence type="ECO:0000256" key="6">
    <source>
        <dbReference type="ARBA" id="ARBA00023015"/>
    </source>
</evidence>
<dbReference type="PROSITE" id="PS50157">
    <property type="entry name" value="ZINC_FINGER_C2H2_2"/>
    <property type="match status" value="3"/>
</dbReference>
<dbReference type="InterPro" id="IPR036236">
    <property type="entry name" value="Znf_C2H2_sf"/>
</dbReference>
<keyword evidence="4 11" id="KW-0863">Zinc-finger</keyword>
<dbReference type="Ensembl" id="ENSCCRT00020050585.1">
    <property type="protein sequence ID" value="ENSCCRP00020046392.1"/>
    <property type="gene ID" value="ENSCCRG00020020633.1"/>
</dbReference>
<organism evidence="14 15">
    <name type="scientific">Cyprinus carpio</name>
    <name type="common">Common carp</name>
    <dbReference type="NCBI Taxonomy" id="7962"/>
    <lineage>
        <taxon>Eukaryota</taxon>
        <taxon>Metazoa</taxon>
        <taxon>Chordata</taxon>
        <taxon>Craniata</taxon>
        <taxon>Vertebrata</taxon>
        <taxon>Euteleostomi</taxon>
        <taxon>Actinopterygii</taxon>
        <taxon>Neopterygii</taxon>
        <taxon>Teleostei</taxon>
        <taxon>Ostariophysi</taxon>
        <taxon>Cypriniformes</taxon>
        <taxon>Cyprinidae</taxon>
        <taxon>Cyprininae</taxon>
        <taxon>Cyprinus</taxon>
    </lineage>
</organism>
<evidence type="ECO:0000259" key="13">
    <source>
        <dbReference type="PROSITE" id="PS50157"/>
    </source>
</evidence>
<feature type="compositionally biased region" description="Acidic residues" evidence="12">
    <location>
        <begin position="190"/>
        <end position="203"/>
    </location>
</feature>
<keyword evidence="6" id="KW-0805">Transcription regulation</keyword>
<feature type="region of interest" description="Disordered" evidence="12">
    <location>
        <begin position="164"/>
        <end position="222"/>
    </location>
</feature>
<dbReference type="Proteomes" id="UP000694701">
    <property type="component" value="Unplaced"/>
</dbReference>
<evidence type="ECO:0000313" key="15">
    <source>
        <dbReference type="Proteomes" id="UP000694701"/>
    </source>
</evidence>
<evidence type="ECO:0000256" key="5">
    <source>
        <dbReference type="ARBA" id="ARBA00022833"/>
    </source>
</evidence>
<keyword evidence="3" id="KW-0677">Repeat</keyword>
<evidence type="ECO:0000256" key="3">
    <source>
        <dbReference type="ARBA" id="ARBA00022737"/>
    </source>
</evidence>
<dbReference type="GO" id="GO:0000981">
    <property type="term" value="F:DNA-binding transcription factor activity, RNA polymerase II-specific"/>
    <property type="evidence" value="ECO:0007669"/>
    <property type="project" value="TreeGrafter"/>
</dbReference>
<dbReference type="InterPro" id="IPR051565">
    <property type="entry name" value="Sal_C2H2-zinc-finger"/>
</dbReference>
<dbReference type="PANTHER" id="PTHR23233">
    <property type="entry name" value="SAL-LIKE PROTEIN"/>
    <property type="match status" value="1"/>
</dbReference>
<dbReference type="GO" id="GO:0048731">
    <property type="term" value="P:system development"/>
    <property type="evidence" value="ECO:0007669"/>
    <property type="project" value="UniProtKB-ARBA"/>
</dbReference>
<name>A0A8C2HIW4_CYPCA</name>
<feature type="compositionally biased region" description="Basic and acidic residues" evidence="12">
    <location>
        <begin position="213"/>
        <end position="222"/>
    </location>
</feature>
<dbReference type="GO" id="GO:0008270">
    <property type="term" value="F:zinc ion binding"/>
    <property type="evidence" value="ECO:0007669"/>
    <property type="project" value="UniProtKB-KW"/>
</dbReference>
<dbReference type="Gene3D" id="3.30.160.60">
    <property type="entry name" value="Classic Zinc Finger"/>
    <property type="match status" value="3"/>
</dbReference>
<feature type="domain" description="C2H2-type" evidence="13">
    <location>
        <begin position="80"/>
        <end position="107"/>
    </location>
</feature>
<comment type="similarity">
    <text evidence="10">Belongs to the sal C2H2-type zinc-finger protein family.</text>
</comment>
<evidence type="ECO:0000256" key="12">
    <source>
        <dbReference type="SAM" id="MobiDB-lite"/>
    </source>
</evidence>
<proteinExistence type="inferred from homology"/>
<evidence type="ECO:0000256" key="9">
    <source>
        <dbReference type="ARBA" id="ARBA00023242"/>
    </source>
</evidence>
<evidence type="ECO:0000256" key="10">
    <source>
        <dbReference type="ARBA" id="ARBA00038474"/>
    </source>
</evidence>
<dbReference type="GO" id="GO:0005634">
    <property type="term" value="C:nucleus"/>
    <property type="evidence" value="ECO:0007669"/>
    <property type="project" value="UniProtKB-SubCell"/>
</dbReference>
<protein>
    <submittedName>
        <fullName evidence="14">Spalt-like transcription factor 1a</fullName>
    </submittedName>
</protein>
<dbReference type="GO" id="GO:0000978">
    <property type="term" value="F:RNA polymerase II cis-regulatory region sequence-specific DNA binding"/>
    <property type="evidence" value="ECO:0007669"/>
    <property type="project" value="TreeGrafter"/>
</dbReference>